<dbReference type="EMBL" id="LUUK01000173">
    <property type="protein sequence ID" value="OAI17986.1"/>
    <property type="molecule type" value="Genomic_DNA"/>
</dbReference>
<name>A0A177NIN2_9GAMM</name>
<dbReference type="Gene3D" id="3.30.70.1630">
    <property type="match status" value="1"/>
</dbReference>
<organism evidence="2 3">
    <name type="scientific">Methylomonas koyamae</name>
    <dbReference type="NCBI Taxonomy" id="702114"/>
    <lineage>
        <taxon>Bacteria</taxon>
        <taxon>Pseudomonadati</taxon>
        <taxon>Pseudomonadota</taxon>
        <taxon>Gammaproteobacteria</taxon>
        <taxon>Methylococcales</taxon>
        <taxon>Methylococcaceae</taxon>
        <taxon>Methylomonas</taxon>
    </lineage>
</organism>
<dbReference type="RefSeq" id="WP_064028984.1">
    <property type="nucleotide sequence ID" value="NZ_LUUK01000173.1"/>
</dbReference>
<protein>
    <recommendedName>
        <fullName evidence="1">GCVT N-terminal domain-containing protein</fullName>
    </recommendedName>
</protein>
<dbReference type="PANTHER" id="PTHR22602">
    <property type="entry name" value="TRANSFERASE CAF17, MITOCHONDRIAL-RELATED"/>
    <property type="match status" value="1"/>
</dbReference>
<dbReference type="Proteomes" id="UP000077628">
    <property type="component" value="Unassembled WGS sequence"/>
</dbReference>
<dbReference type="PANTHER" id="PTHR22602:SF0">
    <property type="entry name" value="TRANSFERASE CAF17, MITOCHONDRIAL-RELATED"/>
    <property type="match status" value="1"/>
</dbReference>
<dbReference type="SUPFAM" id="SSF103025">
    <property type="entry name" value="Folate-binding domain"/>
    <property type="match status" value="1"/>
</dbReference>
<evidence type="ECO:0000313" key="3">
    <source>
        <dbReference type="Proteomes" id="UP000077628"/>
    </source>
</evidence>
<keyword evidence="3" id="KW-1185">Reference proteome</keyword>
<reference evidence="3" key="1">
    <citation type="submission" date="2016-03" db="EMBL/GenBank/DDBJ databases">
        <authorList>
            <person name="Heylen K."/>
            <person name="De Vos P."/>
            <person name="Vekeman B."/>
        </authorList>
    </citation>
    <scope>NUCLEOTIDE SEQUENCE [LARGE SCALE GENOMIC DNA]</scope>
    <source>
        <strain evidence="3">R-45383</strain>
    </source>
</reference>
<dbReference type="Pfam" id="PF01571">
    <property type="entry name" value="GCV_T"/>
    <property type="match status" value="1"/>
</dbReference>
<dbReference type="InterPro" id="IPR006222">
    <property type="entry name" value="GCVT_N"/>
</dbReference>
<feature type="domain" description="GCVT N-terminal" evidence="1">
    <location>
        <begin position="18"/>
        <end position="120"/>
    </location>
</feature>
<sequence>MNTDTIDKLPDNLDPRDEHATLYPATGLAAIEVIGADSARFLQGQLTCDIQQISETQASIAAFCNAKGRVISTLLVIKKTNGYWLVMPTSLVTPVIEKLRKYVLRAAVTLGDASDRLSVAGLTIAAGHEFHSLPLPEKDWSVGHAPLTIVKLPGRRRFLILEKHDSAILTDLISRPETDWRYQDMLDGLPWFDASQSEQHLPQMLNIDGLGGISFTKGCYTGQEIVARSHYLGKVKRQLLVGGCAGELTIAPGTPVLDGDTGQTVGSVLSSAHDGDTRLLLVLHALEGESKRFILGDEHQTPLSLILAE</sequence>
<dbReference type="GO" id="GO:0016226">
    <property type="term" value="P:iron-sulfur cluster assembly"/>
    <property type="evidence" value="ECO:0007669"/>
    <property type="project" value="TreeGrafter"/>
</dbReference>
<dbReference type="AlphaFoldDB" id="A0A177NIN2"/>
<accession>A0A177NIN2</accession>
<gene>
    <name evidence="2" type="ORF">A1355_06585</name>
</gene>
<comment type="caution">
    <text evidence="2">The sequence shown here is derived from an EMBL/GenBank/DDBJ whole genome shotgun (WGS) entry which is preliminary data.</text>
</comment>
<dbReference type="Gene3D" id="2.40.30.160">
    <property type="match status" value="1"/>
</dbReference>
<dbReference type="NCBIfam" id="TIGR03317">
    <property type="entry name" value="ygfZ_signature"/>
    <property type="match status" value="1"/>
</dbReference>
<proteinExistence type="predicted"/>
<dbReference type="InterPro" id="IPR017703">
    <property type="entry name" value="YgfZ/GCV_T_CS"/>
</dbReference>
<evidence type="ECO:0000313" key="2">
    <source>
        <dbReference type="EMBL" id="OAI17986.1"/>
    </source>
</evidence>
<dbReference type="STRING" id="702114.A1355_06585"/>
<dbReference type="InterPro" id="IPR045179">
    <property type="entry name" value="YgfZ/GcvT"/>
</dbReference>
<evidence type="ECO:0000259" key="1">
    <source>
        <dbReference type="Pfam" id="PF01571"/>
    </source>
</evidence>
<dbReference type="Gene3D" id="3.30.70.1400">
    <property type="entry name" value="Aminomethyltransferase beta-barrel domains"/>
    <property type="match status" value="1"/>
</dbReference>